<reference evidence="4" key="1">
    <citation type="journal article" date="2011" name="Genome Biol.">
        <title>Comparative genomics of the social amoebae Dictyostelium discoideum and Dictyostelium purpureum.</title>
        <authorList>
            <consortium name="US DOE Joint Genome Institute (JGI-PGF)"/>
            <person name="Sucgang R."/>
            <person name="Kuo A."/>
            <person name="Tian X."/>
            <person name="Salerno W."/>
            <person name="Parikh A."/>
            <person name="Feasley C.L."/>
            <person name="Dalin E."/>
            <person name="Tu H."/>
            <person name="Huang E."/>
            <person name="Barry K."/>
            <person name="Lindquist E."/>
            <person name="Shapiro H."/>
            <person name="Bruce D."/>
            <person name="Schmutz J."/>
            <person name="Salamov A."/>
            <person name="Fey P."/>
            <person name="Gaudet P."/>
            <person name="Anjard C."/>
            <person name="Babu M.M."/>
            <person name="Basu S."/>
            <person name="Bushmanova Y."/>
            <person name="van der Wel H."/>
            <person name="Katoh-Kurasawa M."/>
            <person name="Dinh C."/>
            <person name="Coutinho P.M."/>
            <person name="Saito T."/>
            <person name="Elias M."/>
            <person name="Schaap P."/>
            <person name="Kay R.R."/>
            <person name="Henrissat B."/>
            <person name="Eichinger L."/>
            <person name="Rivero F."/>
            <person name="Putnam N.H."/>
            <person name="West C.M."/>
            <person name="Loomis W.F."/>
            <person name="Chisholm R.L."/>
            <person name="Shaulsky G."/>
            <person name="Strassmann J.E."/>
            <person name="Queller D.C."/>
            <person name="Kuspa A."/>
            <person name="Grigoriev I.V."/>
        </authorList>
    </citation>
    <scope>NUCLEOTIDE SEQUENCE [LARGE SCALE GENOMIC DNA]</scope>
    <source>
        <strain evidence="4">QSDP1</strain>
    </source>
</reference>
<dbReference type="InParanoid" id="F0ZTK6"/>
<feature type="compositionally biased region" description="Basic and acidic residues" evidence="1">
    <location>
        <begin position="126"/>
        <end position="137"/>
    </location>
</feature>
<sequence>MNDYVDLFFQTIITLVISFLLGMVLIKYYFNNKYGNNNFNNGNNYNNGNGNYQSNASQYSCPPHSDEYLAQQRVQEQAQKKHQAIEELLNLRRQELQQQNHFNFESKPESYNGPPIINEPSNYEQKSYDHPESEREPSVYPTFNKNEARHFFSDEPQSSNFTETDHSNKREPSVYPTFNHKESRHSLNKEQSPHAPPESATSPPDSQNDTNHTCKREPTNYPTFNKSESRHSFSGAPQSHNYTESQSNGANFNGEPPSVEEYNQANKLNSNQVIIKYWSSAILCSNSTNSVLIDYGGYVY</sequence>
<feature type="compositionally biased region" description="Basic and acidic residues" evidence="1">
    <location>
        <begin position="163"/>
        <end position="172"/>
    </location>
</feature>
<feature type="transmembrane region" description="Helical" evidence="2">
    <location>
        <begin position="7"/>
        <end position="30"/>
    </location>
</feature>
<accession>F0ZTK6</accession>
<feature type="compositionally biased region" description="Polar residues" evidence="1">
    <location>
        <begin position="235"/>
        <end position="251"/>
    </location>
</feature>
<feature type="compositionally biased region" description="Basic and acidic residues" evidence="1">
    <location>
        <begin position="179"/>
        <end position="192"/>
    </location>
</feature>
<keyword evidence="2" id="KW-0812">Transmembrane</keyword>
<dbReference type="Proteomes" id="UP000001064">
    <property type="component" value="Unassembled WGS sequence"/>
</dbReference>
<keyword evidence="4" id="KW-1185">Reference proteome</keyword>
<dbReference type="VEuPathDB" id="AmoebaDB:DICPUDRAFT_81468"/>
<dbReference type="GeneID" id="10508382"/>
<gene>
    <name evidence="3" type="ORF">DICPUDRAFT_81468</name>
</gene>
<evidence type="ECO:0000313" key="3">
    <source>
        <dbReference type="EMBL" id="EGC32725.1"/>
    </source>
</evidence>
<evidence type="ECO:0000256" key="2">
    <source>
        <dbReference type="SAM" id="Phobius"/>
    </source>
</evidence>
<dbReference type="EMBL" id="GL871178">
    <property type="protein sequence ID" value="EGC32725.1"/>
    <property type="molecule type" value="Genomic_DNA"/>
</dbReference>
<dbReference type="AlphaFoldDB" id="F0ZTK6"/>
<organism evidence="3 4">
    <name type="scientific">Dictyostelium purpureum</name>
    <name type="common">Slime mold</name>
    <dbReference type="NCBI Taxonomy" id="5786"/>
    <lineage>
        <taxon>Eukaryota</taxon>
        <taxon>Amoebozoa</taxon>
        <taxon>Evosea</taxon>
        <taxon>Eumycetozoa</taxon>
        <taxon>Dictyostelia</taxon>
        <taxon>Dictyosteliales</taxon>
        <taxon>Dictyosteliaceae</taxon>
        <taxon>Dictyostelium</taxon>
    </lineage>
</organism>
<evidence type="ECO:0000313" key="4">
    <source>
        <dbReference type="Proteomes" id="UP000001064"/>
    </source>
</evidence>
<proteinExistence type="predicted"/>
<dbReference type="RefSeq" id="XP_003290758.1">
    <property type="nucleotide sequence ID" value="XM_003290710.1"/>
</dbReference>
<protein>
    <submittedName>
        <fullName evidence="3">Uncharacterized protein</fullName>
    </submittedName>
</protein>
<dbReference type="KEGG" id="dpp:DICPUDRAFT_81468"/>
<feature type="region of interest" description="Disordered" evidence="1">
    <location>
        <begin position="104"/>
        <end position="261"/>
    </location>
</feature>
<keyword evidence="2" id="KW-1133">Transmembrane helix</keyword>
<keyword evidence="2" id="KW-0472">Membrane</keyword>
<name>F0ZTK6_DICPU</name>
<evidence type="ECO:0000256" key="1">
    <source>
        <dbReference type="SAM" id="MobiDB-lite"/>
    </source>
</evidence>
<feature type="compositionally biased region" description="Polar residues" evidence="1">
    <location>
        <begin position="199"/>
        <end position="211"/>
    </location>
</feature>